<organism evidence="1 2">
    <name type="scientific">Chitinophaga agrisoli</name>
    <dbReference type="NCBI Taxonomy" id="2607653"/>
    <lineage>
        <taxon>Bacteria</taxon>
        <taxon>Pseudomonadati</taxon>
        <taxon>Bacteroidota</taxon>
        <taxon>Chitinophagia</taxon>
        <taxon>Chitinophagales</taxon>
        <taxon>Chitinophagaceae</taxon>
        <taxon>Chitinophaga</taxon>
    </lineage>
</organism>
<reference evidence="1 2" key="1">
    <citation type="submission" date="2019-09" db="EMBL/GenBank/DDBJ databases">
        <title>Chitinophaga ginsengihumi sp. nov., isolated from soil of ginseng rhizosphere.</title>
        <authorList>
            <person name="Lee J."/>
        </authorList>
    </citation>
    <scope>NUCLEOTIDE SEQUENCE [LARGE SCALE GENOMIC DNA]</scope>
    <source>
        <strain evidence="1 2">BN140078</strain>
    </source>
</reference>
<comment type="caution">
    <text evidence="1">The sequence shown here is derived from an EMBL/GenBank/DDBJ whole genome shotgun (WGS) entry which is preliminary data.</text>
</comment>
<sequence length="73" mass="7841">MVAGISATVKLQAKVFLQGRYKQSNLGAACFPFTTLPDVCGPSVTGTVCTTAFGAATRTWYQDACQTPYYRLP</sequence>
<dbReference type="RefSeq" id="WP_149839991.1">
    <property type="nucleotide sequence ID" value="NZ_VUOC01000004.1"/>
</dbReference>
<accession>A0A5B2VKJ3</accession>
<dbReference type="EMBL" id="VUOC01000004">
    <property type="protein sequence ID" value="KAA2238812.1"/>
    <property type="molecule type" value="Genomic_DNA"/>
</dbReference>
<evidence type="ECO:0000313" key="1">
    <source>
        <dbReference type="EMBL" id="KAA2238812.1"/>
    </source>
</evidence>
<evidence type="ECO:0000313" key="2">
    <source>
        <dbReference type="Proteomes" id="UP000324611"/>
    </source>
</evidence>
<reference evidence="1 2" key="2">
    <citation type="submission" date="2019-09" db="EMBL/GenBank/DDBJ databases">
        <authorList>
            <person name="Jin C."/>
        </authorList>
    </citation>
    <scope>NUCLEOTIDE SEQUENCE [LARGE SCALE GENOMIC DNA]</scope>
    <source>
        <strain evidence="1 2">BN140078</strain>
    </source>
</reference>
<protein>
    <submittedName>
        <fullName evidence="1">Uncharacterized protein</fullName>
    </submittedName>
</protein>
<keyword evidence="2" id="KW-1185">Reference proteome</keyword>
<dbReference type="AlphaFoldDB" id="A0A5B2VKJ3"/>
<gene>
    <name evidence="1" type="ORF">F0L74_21600</name>
</gene>
<name>A0A5B2VKJ3_9BACT</name>
<dbReference type="Proteomes" id="UP000324611">
    <property type="component" value="Unassembled WGS sequence"/>
</dbReference>
<proteinExistence type="predicted"/>